<dbReference type="InterPro" id="IPR007737">
    <property type="entry name" value="Mga_HTH"/>
</dbReference>
<organism evidence="2 3">
    <name type="scientific">Enterococcus ratti</name>
    <dbReference type="NCBI Taxonomy" id="150033"/>
    <lineage>
        <taxon>Bacteria</taxon>
        <taxon>Bacillati</taxon>
        <taxon>Bacillota</taxon>
        <taxon>Bacilli</taxon>
        <taxon>Lactobacillales</taxon>
        <taxon>Enterococcaceae</taxon>
        <taxon>Enterococcus</taxon>
    </lineage>
</organism>
<name>A0A1L8WQL8_9ENTE</name>
<evidence type="ECO:0000313" key="2">
    <source>
        <dbReference type="EMBL" id="OJG83293.1"/>
    </source>
</evidence>
<dbReference type="RefSeq" id="WP_071854776.1">
    <property type="nucleotide sequence ID" value="NZ_JXLB01000004.1"/>
</dbReference>
<accession>A0A1L8WQL8</accession>
<dbReference type="AlphaFoldDB" id="A0A1L8WQL8"/>
<dbReference type="EMBL" id="JXLB01000004">
    <property type="protein sequence ID" value="OJG83293.1"/>
    <property type="molecule type" value="Genomic_DNA"/>
</dbReference>
<comment type="caution">
    <text evidence="2">The sequence shown here is derived from an EMBL/GenBank/DDBJ whole genome shotgun (WGS) entry which is preliminary data.</text>
</comment>
<protein>
    <recommendedName>
        <fullName evidence="1">Mga helix-turn-helix domain-containing protein</fullName>
    </recommendedName>
</protein>
<dbReference type="Pfam" id="PF05043">
    <property type="entry name" value="Mga"/>
    <property type="match status" value="1"/>
</dbReference>
<sequence>MLTLIYEKASFYKIEIIRIIIEKGGCTVKNNIIEELGISNATINKYLSELSSELPEDRLIVSDSTLIFNVKKSSLYDVQKYYFSQSVVKDILTYCFFYSNVTFERLAGELYISHSKLFNILKFMDKELGHIGISIHKRPYIKLKGSLESIMVLYNLYLQTETSPFNKSFSKLNMNSLKNTVLYFLNSYNFKIEHFLVESLCLWMLTVSDRYYLEKICLVEKSLEYDKFINLKSPLLNRIRKYFSPLNEKYFDGNGCLLVLIFLVFNMTSLHFANEEVEKTFFTNELIEDYQYQSFILTILMKESYNISSNSLEVLSVKIEGSIHFSNLLYPYYYFSRSLVTPKLHRSDYLAKIRRFLEQDFETMFDKSNLKKEWIYELLAHVILSFQKSYVENTNFNIGVYSIRGGIFEAQYCEEIKKAINIVPYYNLRGQKADILIVDDIELLKHTTDYEKYLIIGDARYKDDKENFFSLND</sequence>
<keyword evidence="3" id="KW-1185">Reference proteome</keyword>
<gene>
    <name evidence="2" type="ORF">RV14_GL001651</name>
</gene>
<reference evidence="2 3" key="1">
    <citation type="submission" date="2014-12" db="EMBL/GenBank/DDBJ databases">
        <title>Draft genome sequences of 29 type strains of Enterococci.</title>
        <authorList>
            <person name="Zhong Z."/>
            <person name="Sun Z."/>
            <person name="Liu W."/>
            <person name="Zhang W."/>
            <person name="Zhang H."/>
        </authorList>
    </citation>
    <scope>NUCLEOTIDE SEQUENCE [LARGE SCALE GENOMIC DNA]</scope>
    <source>
        <strain evidence="2 3">DSM 15687</strain>
    </source>
</reference>
<evidence type="ECO:0000313" key="3">
    <source>
        <dbReference type="Proteomes" id="UP000182152"/>
    </source>
</evidence>
<evidence type="ECO:0000259" key="1">
    <source>
        <dbReference type="Pfam" id="PF05043"/>
    </source>
</evidence>
<feature type="domain" description="Mga helix-turn-helix" evidence="1">
    <location>
        <begin position="73"/>
        <end position="157"/>
    </location>
</feature>
<proteinExistence type="predicted"/>
<dbReference type="Proteomes" id="UP000182152">
    <property type="component" value="Unassembled WGS sequence"/>
</dbReference>